<accession>A0A0E0B852</accession>
<dbReference type="EnsemblPlants" id="OGLUM10G03170.1">
    <property type="protein sequence ID" value="OGLUM10G03170.1"/>
    <property type="gene ID" value="OGLUM10G03170"/>
</dbReference>
<sequence>MDARSIAGKKAAASDGVGRLQDRTGVGDDTVHLDPRDSERKSRGTTIRLLVARWVRCACRPRRKEGKRAGSDAV</sequence>
<keyword evidence="3" id="KW-1185">Reference proteome</keyword>
<dbReference type="HOGENOM" id="CLU_2691734_0_0_1"/>
<feature type="region of interest" description="Disordered" evidence="1">
    <location>
        <begin position="1"/>
        <end position="44"/>
    </location>
</feature>
<name>A0A0E0B852_9ORYZ</name>
<dbReference type="Gramene" id="OGLUM10G03170.1">
    <property type="protein sequence ID" value="OGLUM10G03170.1"/>
    <property type="gene ID" value="OGLUM10G03170"/>
</dbReference>
<organism evidence="2">
    <name type="scientific">Oryza glumipatula</name>
    <dbReference type="NCBI Taxonomy" id="40148"/>
    <lineage>
        <taxon>Eukaryota</taxon>
        <taxon>Viridiplantae</taxon>
        <taxon>Streptophyta</taxon>
        <taxon>Embryophyta</taxon>
        <taxon>Tracheophyta</taxon>
        <taxon>Spermatophyta</taxon>
        <taxon>Magnoliopsida</taxon>
        <taxon>Liliopsida</taxon>
        <taxon>Poales</taxon>
        <taxon>Poaceae</taxon>
        <taxon>BOP clade</taxon>
        <taxon>Oryzoideae</taxon>
        <taxon>Oryzeae</taxon>
        <taxon>Oryzinae</taxon>
        <taxon>Oryza</taxon>
    </lineage>
</organism>
<feature type="compositionally biased region" description="Basic and acidic residues" evidence="1">
    <location>
        <begin position="20"/>
        <end position="42"/>
    </location>
</feature>
<reference evidence="2" key="2">
    <citation type="submission" date="2018-05" db="EMBL/GenBank/DDBJ databases">
        <title>OgluRS3 (Oryza glumaepatula Reference Sequence Version 3).</title>
        <authorList>
            <person name="Zhang J."/>
            <person name="Kudrna D."/>
            <person name="Lee S."/>
            <person name="Talag J."/>
            <person name="Welchert J."/>
            <person name="Wing R.A."/>
        </authorList>
    </citation>
    <scope>NUCLEOTIDE SEQUENCE [LARGE SCALE GENOMIC DNA]</scope>
</reference>
<proteinExistence type="predicted"/>
<evidence type="ECO:0000313" key="3">
    <source>
        <dbReference type="Proteomes" id="UP000026961"/>
    </source>
</evidence>
<dbReference type="AlphaFoldDB" id="A0A0E0B852"/>
<reference evidence="2" key="1">
    <citation type="submission" date="2015-04" db="UniProtKB">
        <authorList>
            <consortium name="EnsemblPlants"/>
        </authorList>
    </citation>
    <scope>IDENTIFICATION</scope>
</reference>
<protein>
    <submittedName>
        <fullName evidence="2">Uncharacterized protein</fullName>
    </submittedName>
</protein>
<evidence type="ECO:0000256" key="1">
    <source>
        <dbReference type="SAM" id="MobiDB-lite"/>
    </source>
</evidence>
<evidence type="ECO:0000313" key="2">
    <source>
        <dbReference type="EnsemblPlants" id="OGLUM10G03170.1"/>
    </source>
</evidence>
<dbReference type="Proteomes" id="UP000026961">
    <property type="component" value="Chromosome 10"/>
</dbReference>